<dbReference type="RefSeq" id="WP_222975699.1">
    <property type="nucleotide sequence ID" value="NZ_JAINVZ010000004.1"/>
</dbReference>
<keyword evidence="2" id="KW-0812">Transmembrane</keyword>
<feature type="compositionally biased region" description="Gly residues" evidence="1">
    <location>
        <begin position="334"/>
        <end position="345"/>
    </location>
</feature>
<feature type="region of interest" description="Disordered" evidence="1">
    <location>
        <begin position="1"/>
        <end position="420"/>
    </location>
</feature>
<evidence type="ECO:0000256" key="1">
    <source>
        <dbReference type="SAM" id="MobiDB-lite"/>
    </source>
</evidence>
<keyword evidence="2" id="KW-0472">Membrane</keyword>
<feature type="compositionally biased region" description="Low complexity" evidence="1">
    <location>
        <begin position="158"/>
        <end position="180"/>
    </location>
</feature>
<sequence length="624" mass="64125">MHSGQGDEASENTYRPMPLPDEPRPPAASEVRQGVVFPAHGDPWQPPAEDRWAQPGADATRPATPGAQPAAGRPWGEPQPTPPQPDEGAEATRLLTPYGSGTHAGAPQQQGFGAAPTSPVPPAAPGFGEPQGYVQLGHPDQPSYTGQPPYTGQPEHFPQGGHPAQPQHPGQQAPDAAYGDPYGGGPRPGSGDAEKTQLIPPYTQHPLPPLDGPAHLGPGGVAGDGDKTQLMAPYREPSAALPAQPEELRQPLPPEQSFAAPVPPLPQGPPPAGARIPAAVEAPMPGAAPYAIRPGTPDEHPPPAYGNEPAPVEPTQQLPRFTDSWDQGPQGPHQGQGHGQGGAGFGAQEQGQAAPDDDYDYLYRRDDEPPRQPAPQAPQAPAAYDRMPGHGGPHDGGPGANRYDGGGYDGGRYDDGPRRKKPSPVVLVGVGVAVLAVVGVGAGALLSGGGSGKDQQPAGATSSAGAGSSGGSDAAQAQAKQLDGLLQTSDGSRTAVINAVASIKTCSNLGTSASDLRTAAGQRDDLVTKLSHMDLGQLPDHAELVSQLTIAWKASAAADKHYAAWADEVAGKKGCQKGHAKSTVEAQRGNASSGEATLAKKRAADLWNPIAQRYGLTQRQYTQL</sequence>
<accession>A0ABS7QSS6</accession>
<protein>
    <submittedName>
        <fullName evidence="3">Uncharacterized protein</fullName>
    </submittedName>
</protein>
<feature type="transmembrane region" description="Helical" evidence="2">
    <location>
        <begin position="425"/>
        <end position="446"/>
    </location>
</feature>
<dbReference type="Proteomes" id="UP001198565">
    <property type="component" value="Unassembled WGS sequence"/>
</dbReference>
<organism evidence="3 4">
    <name type="scientific">Streptantibioticus parmotrematis</name>
    <dbReference type="NCBI Taxonomy" id="2873249"/>
    <lineage>
        <taxon>Bacteria</taxon>
        <taxon>Bacillati</taxon>
        <taxon>Actinomycetota</taxon>
        <taxon>Actinomycetes</taxon>
        <taxon>Kitasatosporales</taxon>
        <taxon>Streptomycetaceae</taxon>
        <taxon>Streptantibioticus</taxon>
    </lineage>
</organism>
<evidence type="ECO:0000313" key="4">
    <source>
        <dbReference type="Proteomes" id="UP001198565"/>
    </source>
</evidence>
<gene>
    <name evidence="3" type="ORF">K7472_08475</name>
</gene>
<keyword evidence="4" id="KW-1185">Reference proteome</keyword>
<feature type="compositionally biased region" description="Low complexity" evidence="1">
    <location>
        <begin position="455"/>
        <end position="476"/>
    </location>
</feature>
<comment type="caution">
    <text evidence="3">The sequence shown here is derived from an EMBL/GenBank/DDBJ whole genome shotgun (WGS) entry which is preliminary data.</text>
</comment>
<name>A0ABS7QSS6_9ACTN</name>
<evidence type="ECO:0000256" key="2">
    <source>
        <dbReference type="SAM" id="Phobius"/>
    </source>
</evidence>
<feature type="compositionally biased region" description="Low complexity" evidence="1">
    <location>
        <begin position="104"/>
        <end position="117"/>
    </location>
</feature>
<reference evidence="3 4" key="1">
    <citation type="submission" date="2021-08" db="EMBL/GenBank/DDBJ databases">
        <title>Streptomyces sp. PTM05 isolated from lichen.</title>
        <authorList>
            <person name="Somphong A."/>
            <person name="Phongsopitanun W."/>
            <person name="Tanasupawat S."/>
        </authorList>
    </citation>
    <scope>NUCLEOTIDE SEQUENCE [LARGE SCALE GENOMIC DNA]</scope>
    <source>
        <strain evidence="3 4">Ptm05</strain>
    </source>
</reference>
<feature type="region of interest" description="Disordered" evidence="1">
    <location>
        <begin position="448"/>
        <end position="476"/>
    </location>
</feature>
<evidence type="ECO:0000313" key="3">
    <source>
        <dbReference type="EMBL" id="MBY8884882.1"/>
    </source>
</evidence>
<feature type="compositionally biased region" description="Pro residues" evidence="1">
    <location>
        <begin position="261"/>
        <end position="272"/>
    </location>
</feature>
<dbReference type="EMBL" id="JAINVZ010000004">
    <property type="protein sequence ID" value="MBY8884882.1"/>
    <property type="molecule type" value="Genomic_DNA"/>
</dbReference>
<feature type="compositionally biased region" description="Basic and acidic residues" evidence="1">
    <location>
        <begin position="361"/>
        <end position="370"/>
    </location>
</feature>
<keyword evidence="2" id="KW-1133">Transmembrane helix</keyword>
<proteinExistence type="predicted"/>
<feature type="compositionally biased region" description="Gly residues" evidence="1">
    <location>
        <begin position="389"/>
        <end position="410"/>
    </location>
</feature>